<reference evidence="1" key="1">
    <citation type="submission" date="2016-10" db="EMBL/GenBank/DDBJ databases">
        <title>Sequence of Gallionella enrichment culture.</title>
        <authorList>
            <person name="Poehlein A."/>
            <person name="Muehling M."/>
            <person name="Daniel R."/>
        </authorList>
    </citation>
    <scope>NUCLEOTIDE SEQUENCE</scope>
</reference>
<sequence length="166" mass="16947">MELVEVDHVDAETRGRGLDGLLEVLGTTVLGPGAVAGTQVPALGRDEDAAGVAAVGAERARDQALVVADVGRGEVIGVRGVDERDAGVESGVDGGDRLALVGPALDRHRHPAEPDRADGPVTDGALLHAALFLIWCSEVRCRAGASAGPSPRTSVRTCCTVDAMNP</sequence>
<proteinExistence type="predicted"/>
<protein>
    <submittedName>
        <fullName evidence="1">Uncharacterized protein</fullName>
    </submittedName>
</protein>
<evidence type="ECO:0000313" key="1">
    <source>
        <dbReference type="EMBL" id="OIQ78675.1"/>
    </source>
</evidence>
<dbReference type="EMBL" id="MLJW01001356">
    <property type="protein sequence ID" value="OIQ78675.1"/>
    <property type="molecule type" value="Genomic_DNA"/>
</dbReference>
<comment type="caution">
    <text evidence="1">The sequence shown here is derived from an EMBL/GenBank/DDBJ whole genome shotgun (WGS) entry which is preliminary data.</text>
</comment>
<dbReference type="AlphaFoldDB" id="A0A1J5QMD9"/>
<accession>A0A1J5QMD9</accession>
<gene>
    <name evidence="1" type="ORF">GALL_396090</name>
</gene>
<name>A0A1J5QMD9_9ZZZZ</name>
<organism evidence="1">
    <name type="scientific">mine drainage metagenome</name>
    <dbReference type="NCBI Taxonomy" id="410659"/>
    <lineage>
        <taxon>unclassified sequences</taxon>
        <taxon>metagenomes</taxon>
        <taxon>ecological metagenomes</taxon>
    </lineage>
</organism>